<evidence type="ECO:0000313" key="9">
    <source>
        <dbReference type="Proteomes" id="UP001069047"/>
    </source>
</evidence>
<dbReference type="Proteomes" id="UP000250354">
    <property type="component" value="Chromosome"/>
</dbReference>
<evidence type="ECO:0000313" key="8">
    <source>
        <dbReference type="Proteomes" id="UP000250354"/>
    </source>
</evidence>
<dbReference type="PANTHER" id="PTHR41286">
    <property type="entry name" value="HNH NUCLEASE YAJD-RELATED"/>
    <property type="match status" value="1"/>
</dbReference>
<evidence type="ECO:0000256" key="3">
    <source>
        <dbReference type="ARBA" id="ARBA00038412"/>
    </source>
</evidence>
<reference evidence="6" key="2">
    <citation type="submission" date="2022-09" db="EMBL/GenBank/DDBJ databases">
        <title>Aerococcus urinae taxonomy study.</title>
        <authorList>
            <person name="Christensen J."/>
            <person name="Senneby E."/>
        </authorList>
    </citation>
    <scope>NUCLEOTIDE SEQUENCE</scope>
    <source>
        <strain evidence="6">LUND-41-B12</strain>
    </source>
</reference>
<dbReference type="EMBL" id="CP145132">
    <property type="protein sequence ID" value="WWC55064.1"/>
    <property type="molecule type" value="Genomic_DNA"/>
</dbReference>
<dbReference type="RefSeq" id="WP_083300416.1">
    <property type="nucleotide sequence ID" value="NZ_CAJHLJ010000013.1"/>
</dbReference>
<gene>
    <name evidence="7" type="ORF">DBT44_0001820</name>
    <name evidence="6" type="ORF">ODY61_01570</name>
</gene>
<evidence type="ECO:0000313" key="7">
    <source>
        <dbReference type="EMBL" id="WWC55064.1"/>
    </source>
</evidence>
<keyword evidence="6" id="KW-0255">Endonuclease</keyword>
<keyword evidence="8" id="KW-1185">Reference proteome</keyword>
<reference evidence="7 8" key="1">
    <citation type="journal article" date="2020" name="J. Bacteriol.">
        <title>Aerococcus urinae Isolated from Women with Lower Urinary Tract Symptoms: In Vitro Aggregation and Genome Analysis.</title>
        <authorList>
            <person name="Hilt E.E."/>
            <person name="Putonti C."/>
            <person name="Thomas-White K."/>
            <person name="Lewis A.L."/>
            <person name="Visick K.L."/>
            <person name="Gilbert N.M."/>
            <person name="Wolfe A.J."/>
        </authorList>
    </citation>
    <scope>NUCLEOTIDE SEQUENCE [LARGE SCALE GENOMIC DNA]</scope>
    <source>
        <strain evidence="7 8">UMB1016</strain>
    </source>
</reference>
<dbReference type="PANTHER" id="PTHR41286:SF1">
    <property type="entry name" value="HNH NUCLEASE YAJD-RELATED"/>
    <property type="match status" value="1"/>
</dbReference>
<evidence type="ECO:0000256" key="2">
    <source>
        <dbReference type="ARBA" id="ARBA00022801"/>
    </source>
</evidence>
<protein>
    <recommendedName>
        <fullName evidence="4">Putative HNH nuclease YajD</fullName>
    </recommendedName>
</protein>
<dbReference type="Proteomes" id="UP001069047">
    <property type="component" value="Unassembled WGS sequence"/>
</dbReference>
<dbReference type="InterPro" id="IPR003615">
    <property type="entry name" value="HNH_nuc"/>
</dbReference>
<dbReference type="Pfam" id="PF01844">
    <property type="entry name" value="HNH"/>
    <property type="match status" value="1"/>
</dbReference>
<dbReference type="Gene3D" id="1.10.30.50">
    <property type="match status" value="1"/>
</dbReference>
<dbReference type="GO" id="GO:0003676">
    <property type="term" value="F:nucleic acid binding"/>
    <property type="evidence" value="ECO:0007669"/>
    <property type="project" value="InterPro"/>
</dbReference>
<reference evidence="7" key="3">
    <citation type="submission" date="2024-02" db="EMBL/GenBank/DDBJ databases">
        <authorList>
            <person name="Choi B."/>
        </authorList>
    </citation>
    <scope>NUCLEOTIDE SEQUENCE</scope>
    <source>
        <strain evidence="7">UMB1016</strain>
    </source>
</reference>
<comment type="similarity">
    <text evidence="3">Belongs to the HNH nuclease family.</text>
</comment>
<evidence type="ECO:0000259" key="5">
    <source>
        <dbReference type="SMART" id="SM00507"/>
    </source>
</evidence>
<accession>A0A9Q4DDU0</accession>
<feature type="domain" description="HNH nuclease" evidence="5">
    <location>
        <begin position="19"/>
        <end position="78"/>
    </location>
</feature>
<dbReference type="SMART" id="SM00507">
    <property type="entry name" value="HNHc"/>
    <property type="match status" value="1"/>
</dbReference>
<dbReference type="InterPro" id="IPR002711">
    <property type="entry name" value="HNH"/>
</dbReference>
<evidence type="ECO:0000256" key="4">
    <source>
        <dbReference type="ARBA" id="ARBA00040194"/>
    </source>
</evidence>
<dbReference type="CDD" id="cd00085">
    <property type="entry name" value="HNHc"/>
    <property type="match status" value="1"/>
</dbReference>
<dbReference type="GO" id="GO:0005829">
    <property type="term" value="C:cytosol"/>
    <property type="evidence" value="ECO:0007669"/>
    <property type="project" value="TreeGrafter"/>
</dbReference>
<sequence length="100" mass="12362">MFDTRSERNRFYNSKQWRHLRLKILKRDHYECLFCKERGLITDPDTTLVVDHIKELADYPEYALDPDNLRTLCFHCHEVRHDRVFTGNFKPNRWADDEWY</sequence>
<dbReference type="GO" id="GO:0004519">
    <property type="term" value="F:endonuclease activity"/>
    <property type="evidence" value="ECO:0007669"/>
    <property type="project" value="UniProtKB-KW"/>
</dbReference>
<name>A0A9Q4DDU0_9LACT</name>
<keyword evidence="1" id="KW-0540">Nuclease</keyword>
<evidence type="ECO:0000256" key="1">
    <source>
        <dbReference type="ARBA" id="ARBA00022722"/>
    </source>
</evidence>
<dbReference type="GO" id="GO:0008270">
    <property type="term" value="F:zinc ion binding"/>
    <property type="evidence" value="ECO:0007669"/>
    <property type="project" value="InterPro"/>
</dbReference>
<evidence type="ECO:0000313" key="6">
    <source>
        <dbReference type="EMBL" id="MCY3086800.1"/>
    </source>
</evidence>
<proteinExistence type="inferred from homology"/>
<organism evidence="6 9">
    <name type="scientific">Aerococcus mictus</name>
    <dbReference type="NCBI Taxonomy" id="2976810"/>
    <lineage>
        <taxon>Bacteria</taxon>
        <taxon>Bacillati</taxon>
        <taxon>Bacillota</taxon>
        <taxon>Bacilli</taxon>
        <taxon>Lactobacillales</taxon>
        <taxon>Aerococcaceae</taxon>
        <taxon>Aerococcus</taxon>
    </lineage>
</organism>
<dbReference type="GO" id="GO:0016787">
    <property type="term" value="F:hydrolase activity"/>
    <property type="evidence" value="ECO:0007669"/>
    <property type="project" value="UniProtKB-KW"/>
</dbReference>
<keyword evidence="2 7" id="KW-0378">Hydrolase</keyword>
<dbReference type="EMBL" id="JAOTMY010000001">
    <property type="protein sequence ID" value="MCY3086800.1"/>
    <property type="molecule type" value="Genomic_DNA"/>
</dbReference>
<dbReference type="AlphaFoldDB" id="A0A9Q4DDU0"/>